<dbReference type="PANTHER" id="PTHR32251:SF17">
    <property type="entry name" value="STEROID 5-ALPHA REDUCTASE C-TERMINAL DOMAIN-CONTAINING PROTEIN"/>
    <property type="match status" value="1"/>
</dbReference>
<sequence length="291" mass="32817">MLKSIITIVAVLFISGGLAVAGSQGSVYVPRVPLFAICASIGFILHWLVFIPGFIYQTEHYFDLTGSISYIASVTVAALLHPNLDPRGFIICVLIFIWATRLGSFLFIRVKKAGQDRRFTEMKTRFWRYLLTWTLGGAWVFITTAAGLAAITSMTQRPLGIWLVLGILLWITGFSIEVIADWQKTRFRKDPENSENFITTGLWNYSRHPNYFGEIILWLGIAVIAFPTLVGWQFLTLISPFFVTFLLIKISGVKLLEEGGQKRWGDDPAYQKYLATTSVLVPLPKRSNQQV</sequence>
<protein>
    <submittedName>
        <fullName evidence="2">Uncharacterized protein</fullName>
    </submittedName>
</protein>
<evidence type="ECO:0000256" key="1">
    <source>
        <dbReference type="SAM" id="Phobius"/>
    </source>
</evidence>
<feature type="transmembrane region" description="Helical" evidence="1">
    <location>
        <begin position="129"/>
        <end position="153"/>
    </location>
</feature>
<accession>A0A2A5W9Z2</accession>
<feature type="transmembrane region" description="Helical" evidence="1">
    <location>
        <begin position="159"/>
        <end position="180"/>
    </location>
</feature>
<dbReference type="InterPro" id="IPR010721">
    <property type="entry name" value="UstE-like"/>
</dbReference>
<organism evidence="2 3">
    <name type="scientific">OM182 bacterium MED-G28</name>
    <dbReference type="NCBI Taxonomy" id="1986256"/>
    <lineage>
        <taxon>Bacteria</taxon>
        <taxon>Pseudomonadati</taxon>
        <taxon>Pseudomonadota</taxon>
        <taxon>Gammaproteobacteria</taxon>
        <taxon>OMG group</taxon>
        <taxon>OM182 clade</taxon>
    </lineage>
</organism>
<dbReference type="PROSITE" id="PS50244">
    <property type="entry name" value="S5A_REDUCTASE"/>
    <property type="match status" value="1"/>
</dbReference>
<feature type="transmembrane region" description="Helical" evidence="1">
    <location>
        <begin position="211"/>
        <end position="232"/>
    </location>
</feature>
<keyword evidence="1" id="KW-0472">Membrane</keyword>
<feature type="transmembrane region" description="Helical" evidence="1">
    <location>
        <begin position="88"/>
        <end position="108"/>
    </location>
</feature>
<keyword evidence="1" id="KW-1133">Transmembrane helix</keyword>
<gene>
    <name evidence="2" type="ORF">CNF02_08870</name>
</gene>
<evidence type="ECO:0000313" key="3">
    <source>
        <dbReference type="Proteomes" id="UP000219329"/>
    </source>
</evidence>
<reference evidence="2 3" key="1">
    <citation type="submission" date="2017-08" db="EMBL/GenBank/DDBJ databases">
        <title>Fine stratification of microbial communities through a metagenomic profile of the photic zone.</title>
        <authorList>
            <person name="Haro-Moreno J.M."/>
            <person name="Lopez-Perez M."/>
            <person name="De La Torre J."/>
            <person name="Picazo A."/>
            <person name="Camacho A."/>
            <person name="Rodriguez-Valera F."/>
        </authorList>
    </citation>
    <scope>NUCLEOTIDE SEQUENCE [LARGE SCALE GENOMIC DNA]</scope>
    <source>
        <strain evidence="2">MED-G28</strain>
    </source>
</reference>
<dbReference type="EMBL" id="NTJZ01000009">
    <property type="protein sequence ID" value="PDH33290.1"/>
    <property type="molecule type" value="Genomic_DNA"/>
</dbReference>
<comment type="caution">
    <text evidence="2">The sequence shown here is derived from an EMBL/GenBank/DDBJ whole genome shotgun (WGS) entry which is preliminary data.</text>
</comment>
<dbReference type="GO" id="GO:0016020">
    <property type="term" value="C:membrane"/>
    <property type="evidence" value="ECO:0007669"/>
    <property type="project" value="TreeGrafter"/>
</dbReference>
<name>A0A2A5W9Z2_9GAMM</name>
<feature type="transmembrane region" description="Helical" evidence="1">
    <location>
        <begin position="31"/>
        <end position="49"/>
    </location>
</feature>
<dbReference type="Proteomes" id="UP000219329">
    <property type="component" value="Unassembled WGS sequence"/>
</dbReference>
<dbReference type="PANTHER" id="PTHR32251">
    <property type="entry name" value="3-OXO-5-ALPHA-STEROID 4-DEHYDROGENASE"/>
    <property type="match status" value="1"/>
</dbReference>
<dbReference type="Gene3D" id="1.20.120.1630">
    <property type="match status" value="1"/>
</dbReference>
<proteinExistence type="predicted"/>
<dbReference type="Pfam" id="PF06966">
    <property type="entry name" value="DUF1295"/>
    <property type="match status" value="1"/>
</dbReference>
<evidence type="ECO:0000313" key="2">
    <source>
        <dbReference type="EMBL" id="PDH33290.1"/>
    </source>
</evidence>
<keyword evidence="1" id="KW-0812">Transmembrane</keyword>
<dbReference type="AlphaFoldDB" id="A0A2A5W9Z2"/>